<keyword evidence="3" id="KW-1185">Reference proteome</keyword>
<name>A0AAW1I938_POPJA</name>
<accession>A0AAW1I938</accession>
<gene>
    <name evidence="2" type="ORF">QE152_g38013</name>
</gene>
<dbReference type="AlphaFoldDB" id="A0AAW1I938"/>
<dbReference type="EMBL" id="JASPKY010000775">
    <property type="protein sequence ID" value="KAK9685475.1"/>
    <property type="molecule type" value="Genomic_DNA"/>
</dbReference>
<organism evidence="2 3">
    <name type="scientific">Popillia japonica</name>
    <name type="common">Japanese beetle</name>
    <dbReference type="NCBI Taxonomy" id="7064"/>
    <lineage>
        <taxon>Eukaryota</taxon>
        <taxon>Metazoa</taxon>
        <taxon>Ecdysozoa</taxon>
        <taxon>Arthropoda</taxon>
        <taxon>Hexapoda</taxon>
        <taxon>Insecta</taxon>
        <taxon>Pterygota</taxon>
        <taxon>Neoptera</taxon>
        <taxon>Endopterygota</taxon>
        <taxon>Coleoptera</taxon>
        <taxon>Polyphaga</taxon>
        <taxon>Scarabaeiformia</taxon>
        <taxon>Scarabaeidae</taxon>
        <taxon>Rutelinae</taxon>
        <taxon>Popillia</taxon>
    </lineage>
</organism>
<reference evidence="2 3" key="1">
    <citation type="journal article" date="2024" name="BMC Genomics">
        <title>De novo assembly and annotation of Popillia japonica's genome with initial clues to its potential as an invasive pest.</title>
        <authorList>
            <person name="Cucini C."/>
            <person name="Boschi S."/>
            <person name="Funari R."/>
            <person name="Cardaioli E."/>
            <person name="Iannotti N."/>
            <person name="Marturano G."/>
            <person name="Paoli F."/>
            <person name="Bruttini M."/>
            <person name="Carapelli A."/>
            <person name="Frati F."/>
            <person name="Nardi F."/>
        </authorList>
    </citation>
    <scope>NUCLEOTIDE SEQUENCE [LARGE SCALE GENOMIC DNA]</scope>
    <source>
        <strain evidence="2">DMR45628</strain>
    </source>
</reference>
<comment type="caution">
    <text evidence="2">The sequence shown here is derived from an EMBL/GenBank/DDBJ whole genome shotgun (WGS) entry which is preliminary data.</text>
</comment>
<protein>
    <submittedName>
        <fullName evidence="2">Uncharacterized protein</fullName>
    </submittedName>
</protein>
<evidence type="ECO:0000313" key="3">
    <source>
        <dbReference type="Proteomes" id="UP001458880"/>
    </source>
</evidence>
<evidence type="ECO:0000256" key="1">
    <source>
        <dbReference type="SAM" id="MobiDB-lite"/>
    </source>
</evidence>
<sequence>MRGADETEACLANGNDSEDFAGKQALNTTATHFSADKDSCKNLATQSPTKLEHQQAVVHPSGDDEQNM</sequence>
<evidence type="ECO:0000313" key="2">
    <source>
        <dbReference type="EMBL" id="KAK9685475.1"/>
    </source>
</evidence>
<proteinExistence type="predicted"/>
<feature type="region of interest" description="Disordered" evidence="1">
    <location>
        <begin position="45"/>
        <end position="68"/>
    </location>
</feature>
<dbReference type="Proteomes" id="UP001458880">
    <property type="component" value="Unassembled WGS sequence"/>
</dbReference>